<dbReference type="InterPro" id="IPR058240">
    <property type="entry name" value="rSAM_sf"/>
</dbReference>
<dbReference type="EMBL" id="DSBT01000061">
    <property type="protein sequence ID" value="HDP76981.1"/>
    <property type="molecule type" value="Genomic_DNA"/>
</dbReference>
<dbReference type="InterPro" id="IPR007197">
    <property type="entry name" value="rSAM"/>
</dbReference>
<comment type="caution">
    <text evidence="2">The sequence shown here is derived from an EMBL/GenBank/DDBJ whole genome shotgun (WGS) entry which is preliminary data.</text>
</comment>
<feature type="domain" description="Radical SAM core" evidence="1">
    <location>
        <begin position="242"/>
        <end position="470"/>
    </location>
</feature>
<dbReference type="InterPro" id="IPR006638">
    <property type="entry name" value="Elp3/MiaA/NifB-like_rSAM"/>
</dbReference>
<accession>A0A7C1GRJ6</accession>
<dbReference type="CDD" id="cd01335">
    <property type="entry name" value="Radical_SAM"/>
    <property type="match status" value="1"/>
</dbReference>
<proteinExistence type="predicted"/>
<evidence type="ECO:0000313" key="2">
    <source>
        <dbReference type="EMBL" id="HDP76981.1"/>
    </source>
</evidence>
<dbReference type="Pfam" id="PF04055">
    <property type="entry name" value="Radical_SAM"/>
    <property type="match status" value="1"/>
</dbReference>
<name>A0A7C1GRJ6_9BACT</name>
<dbReference type="PANTHER" id="PTHR42731">
    <property type="entry name" value="SLL1084 PROTEIN"/>
    <property type="match status" value="1"/>
</dbReference>
<gene>
    <name evidence="2" type="ORF">ENN47_02105</name>
</gene>
<evidence type="ECO:0000259" key="1">
    <source>
        <dbReference type="PROSITE" id="PS51918"/>
    </source>
</evidence>
<dbReference type="SUPFAM" id="SSF102114">
    <property type="entry name" value="Radical SAM enzymes"/>
    <property type="match status" value="1"/>
</dbReference>
<dbReference type="AlphaFoldDB" id="A0A7C1GRJ6"/>
<dbReference type="PROSITE" id="PS51918">
    <property type="entry name" value="RADICAL_SAM"/>
    <property type="match status" value="1"/>
</dbReference>
<dbReference type="GO" id="GO:0003824">
    <property type="term" value="F:catalytic activity"/>
    <property type="evidence" value="ECO:0007669"/>
    <property type="project" value="InterPro"/>
</dbReference>
<dbReference type="Pfam" id="PF19864">
    <property type="entry name" value="Radical_SAM_N2"/>
    <property type="match status" value="1"/>
</dbReference>
<dbReference type="GO" id="GO:0051536">
    <property type="term" value="F:iron-sulfur cluster binding"/>
    <property type="evidence" value="ECO:0007669"/>
    <property type="project" value="InterPro"/>
</dbReference>
<organism evidence="2">
    <name type="scientific">Mesotoga infera</name>
    <dbReference type="NCBI Taxonomy" id="1236046"/>
    <lineage>
        <taxon>Bacteria</taxon>
        <taxon>Thermotogati</taxon>
        <taxon>Thermotogota</taxon>
        <taxon>Thermotogae</taxon>
        <taxon>Kosmotogales</taxon>
        <taxon>Kosmotogaceae</taxon>
        <taxon>Mesotoga</taxon>
    </lineage>
</organism>
<dbReference type="PANTHER" id="PTHR42731:SF1">
    <property type="entry name" value="RADICAL SAM DOMAIN PROTEIN"/>
    <property type="match status" value="1"/>
</dbReference>
<reference evidence="2" key="1">
    <citation type="journal article" date="2020" name="mSystems">
        <title>Genome- and Community-Level Interaction Insights into Carbon Utilization and Element Cycling Functions of Hydrothermarchaeota in Hydrothermal Sediment.</title>
        <authorList>
            <person name="Zhou Z."/>
            <person name="Liu Y."/>
            <person name="Xu W."/>
            <person name="Pan J."/>
            <person name="Luo Z.H."/>
            <person name="Li M."/>
        </authorList>
    </citation>
    <scope>NUCLEOTIDE SEQUENCE [LARGE SCALE GENOMIC DNA]</scope>
    <source>
        <strain evidence="2">SpSt-1179</strain>
    </source>
</reference>
<dbReference type="Gene3D" id="3.80.30.20">
    <property type="entry name" value="tm_1862 like domain"/>
    <property type="match status" value="1"/>
</dbReference>
<dbReference type="SFLD" id="SFLDG01082">
    <property type="entry name" value="B12-binding_domain_containing"/>
    <property type="match status" value="1"/>
</dbReference>
<dbReference type="Proteomes" id="UP000886198">
    <property type="component" value="Unassembled WGS sequence"/>
</dbReference>
<dbReference type="InterPro" id="IPR023404">
    <property type="entry name" value="rSAM_horseshoe"/>
</dbReference>
<protein>
    <submittedName>
        <fullName evidence="2">Radical SAM protein</fullName>
    </submittedName>
</protein>
<sequence length="593" mass="66699">MMNSQERIRKWLVSSGVLNRVGKPSRYIGKELNRVMKNPAEKLRILLTFPDTYEVGMSHLGLKILYKELNAVDGFYAERAYLPWKDMIGEMYNAKIPLFSLETYTPAVDFDILGITLQYELCYSNVLALLDLADIPLLQNERTVEPIVLGGGPCSTNPEPMADYFDAFVIGDGESVTSILCNAVKENIYLLKSGRRSELLQLLSQVQGVYVPSIGKKETVKAIIGDLSDYEIDSNPLVPYMRTVHDRAVFEVMRGCNRGCRFCQAGMIYRPVRERGVDEISRSVRKVLEKTGYEEISFLSLSTMDHSSIDLLTQEILPLLQPQRVALSLPSTRIDSFGVEIASKIASIRKTGLTFAPEAGSQRLRNVINKNVSEDDLMSTVKAARKNGWQRVKLYFMIGLPTERDEDLEEIVRLARRVKAVGFREVSVSAAIFIPKAHTPFQFSPQIGEVEAARRLGILKRLSGRGIQLSSHDPSSSTIEGVLSRGNRKVGKAILKAYRLGAIFDEWNEEFDAAIWHEAFRAAGIDVDDYMRGYDIHEELPWEHISIGISKSFLIEEYEKALREETTGDCRWEGCTGCAVCQTVNVSNVLRKV</sequence>
<dbReference type="InterPro" id="IPR045784">
    <property type="entry name" value="Radical_SAM_N2"/>
</dbReference>
<dbReference type="SMART" id="SM00729">
    <property type="entry name" value="Elp3"/>
    <property type="match status" value="1"/>
</dbReference>
<dbReference type="SFLD" id="SFLDS00029">
    <property type="entry name" value="Radical_SAM"/>
    <property type="match status" value="1"/>
</dbReference>